<dbReference type="Gene3D" id="3.40.50.300">
    <property type="entry name" value="P-loop containing nucleotide triphosphate hydrolases"/>
    <property type="match status" value="1"/>
</dbReference>
<comment type="caution">
    <text evidence="5">The sequence shown here is derived from an EMBL/GenBank/DDBJ whole genome shotgun (WGS) entry which is preliminary data.</text>
</comment>
<dbReference type="EMBL" id="BQOB01000001">
    <property type="protein sequence ID" value="GKH79281.1"/>
    <property type="molecule type" value="Genomic_DNA"/>
</dbReference>
<organism evidence="5 6">
    <name type="scientific">Phocaeicola dorei</name>
    <dbReference type="NCBI Taxonomy" id="357276"/>
    <lineage>
        <taxon>Bacteria</taxon>
        <taxon>Pseudomonadati</taxon>
        <taxon>Bacteroidota</taxon>
        <taxon>Bacteroidia</taxon>
        <taxon>Bacteroidales</taxon>
        <taxon>Bacteroidaceae</taxon>
        <taxon>Phocaeicola</taxon>
    </lineage>
</organism>
<evidence type="ECO:0000259" key="4">
    <source>
        <dbReference type="Pfam" id="PF02384"/>
    </source>
</evidence>
<keyword evidence="2" id="KW-0175">Coiled coil</keyword>
<evidence type="ECO:0000256" key="2">
    <source>
        <dbReference type="SAM" id="Coils"/>
    </source>
</evidence>
<gene>
    <name evidence="5" type="ORF">CE91St7_01650</name>
</gene>
<evidence type="ECO:0000313" key="5">
    <source>
        <dbReference type="EMBL" id="GKH79281.1"/>
    </source>
</evidence>
<name>A0AA37KDL5_9BACT</name>
<dbReference type="Proteomes" id="UP001055104">
    <property type="component" value="Unassembled WGS sequence"/>
</dbReference>
<dbReference type="Pfam" id="PF02384">
    <property type="entry name" value="N6_Mtase"/>
    <property type="match status" value="1"/>
</dbReference>
<evidence type="ECO:0000256" key="3">
    <source>
        <dbReference type="SAM" id="MobiDB-lite"/>
    </source>
</evidence>
<keyword evidence="5" id="KW-0489">Methyltransferase</keyword>
<sequence>MRLLHELLREYSTDEKQYKEYIQSLKNSVLTAFYTPEAVASVIQRTLQASGVVPGRFLDPSAGTGVFISSLKDVPEITCFEKDKLTGRILSALYPDSKVIIDGFQTIQPYYNGYFDVASSNIPFGDTRVYDRDFDRSGDPVRKGVLNAVHNYFFLKGMDTLREGGIMAFITTSGVMDSPGNRPIREWLVNHAGLVSAVRLPGNLFTDAGTKVSSDLIVLQKNSRKNGLTEAERNFIETRTLPGNITINNSYKELDHIIHTAVKTGKNMYGQPAMNFIHDGSVETISEELGGLLLRDIENRLNRELYTENLSRKSVPSTTILPTITITEEGERPQKSERVEHLPSTRPYEPMLNLFDTYAEEETEVPESRMPERKVVTASRKKKDNTPEMFNLFSQENAYDEAVQEEDLSLAQAEAEAAWQERRRKMEEERKKEMEPRAFDGELKPEYKNGSIVKSGEQYGHLRGMSTPEVQFHPLRLTVTQQYRASYYIPLREAYHELYRTEAETETEQPGLREELNRQYDRFRRMFLELNHKDNAKFLLMDAGGREMLSLERSIRGKIQKADIFTVPVSFNANEVKHADTAQEALAASLNKFGEVNLEYMESLSDIGRRELLEQLESRIFYNPMMKRYEIRDRFIAGNVIAKAEWIEKHLKEYPDDKESGRSLEALKDAAPEPIGFELLDFNLGERWIPTSVYEEFAEYLFGVKTRISYTESIDEFGITLEGSNANITDKYFVKGEKRGYYGNDLLKHALHNTVPDITKTVQDKDGKDIKVRDADAIQLADAKINEIRKEFVNWLNEQLPQFKQNLAGMYNRKFNCYVRPDYDGSCQNFPFLDLKGLDIPGLYDSQKNAVWMLKLNGGGIIDHEVGTGKTLIMCVAAFEMKRLGLADKPMIIGLKSNVHDIADTFKRAYPNAKVLYPGKEDFTPEKRVGIFHDIKNNNWDCIILTHDQFGKIPQSPEIQQEIYNKEIESIEESLAVFEQQGNEVSGWIIRGLEKRKENLQAKLEKLEDTIKGRTDDVVDFKQMGIDHLFVDESHNFKNLMFNTRHARVSGLGNPEGSIKAMNLLFAIRTIQERSGRDLGATFLSGTTISNSLTELYLLFKYLRPREMERQGITCFDGWAAVYAKKSTDFEFSVTNQIVQKERFRYFIKVPELANFYAEITDYKTAEDVGVDRPKLNQQLYHIPPTPDQEMSIEKLIKFAESGDATHIDRLPLSDAEEKAKMLIATNYSNKMSLDMRLIDMKYGDNPGNKASHCAARIAEYYYKYLDQKGTQFVFSDLSTYKPDEWNIYSEIRRKLVEDHDIPEKQIRFIQEVNSDNARKELFDDMNSGRIRFLFGSTQKLGTGVNAQQRAVAIHHLDIP</sequence>
<dbReference type="InterPro" id="IPR052933">
    <property type="entry name" value="DNA_Protect_Modify"/>
</dbReference>
<dbReference type="InterPro" id="IPR003356">
    <property type="entry name" value="DNA_methylase_A-5"/>
</dbReference>
<feature type="coiled-coil region" evidence="2">
    <location>
        <begin position="961"/>
        <end position="1017"/>
    </location>
</feature>
<feature type="domain" description="DNA methylase adenine-specific" evidence="4">
    <location>
        <begin position="111"/>
        <end position="243"/>
    </location>
</feature>
<dbReference type="GO" id="GO:0008170">
    <property type="term" value="F:N-methyltransferase activity"/>
    <property type="evidence" value="ECO:0007669"/>
    <property type="project" value="InterPro"/>
</dbReference>
<dbReference type="PANTHER" id="PTHR41313">
    <property type="entry name" value="ADENINE-SPECIFIC METHYLTRANSFERASE"/>
    <property type="match status" value="1"/>
</dbReference>
<comment type="similarity">
    <text evidence="1">Belongs to the N(4)/N(6)-methyltransferase family.</text>
</comment>
<dbReference type="PRINTS" id="PR00507">
    <property type="entry name" value="N12N6MTFRASE"/>
</dbReference>
<dbReference type="GO" id="GO:0003677">
    <property type="term" value="F:DNA binding"/>
    <property type="evidence" value="ECO:0007669"/>
    <property type="project" value="InterPro"/>
</dbReference>
<protein>
    <submittedName>
        <fullName evidence="5">DNA methylase</fullName>
    </submittedName>
</protein>
<accession>A0AA37KDL5</accession>
<feature type="compositionally biased region" description="Basic and acidic residues" evidence="3">
    <location>
        <begin position="366"/>
        <end position="375"/>
    </location>
</feature>
<dbReference type="PANTHER" id="PTHR41313:SF1">
    <property type="entry name" value="DNA METHYLASE ADENINE-SPECIFIC DOMAIN-CONTAINING PROTEIN"/>
    <property type="match status" value="1"/>
</dbReference>
<dbReference type="GO" id="GO:0032259">
    <property type="term" value="P:methylation"/>
    <property type="evidence" value="ECO:0007669"/>
    <property type="project" value="UniProtKB-KW"/>
</dbReference>
<dbReference type="InterPro" id="IPR027417">
    <property type="entry name" value="P-loop_NTPase"/>
</dbReference>
<dbReference type="SUPFAM" id="SSF52540">
    <property type="entry name" value="P-loop containing nucleoside triphosphate hydrolases"/>
    <property type="match status" value="1"/>
</dbReference>
<evidence type="ECO:0000313" key="6">
    <source>
        <dbReference type="Proteomes" id="UP001055104"/>
    </source>
</evidence>
<evidence type="ECO:0000256" key="1">
    <source>
        <dbReference type="ARBA" id="ARBA00006594"/>
    </source>
</evidence>
<dbReference type="Gene3D" id="3.40.50.150">
    <property type="entry name" value="Vaccinia Virus protein VP39"/>
    <property type="match status" value="1"/>
</dbReference>
<keyword evidence="5" id="KW-0808">Transferase</keyword>
<reference evidence="5" key="1">
    <citation type="submission" date="2022-01" db="EMBL/GenBank/DDBJ databases">
        <title>Novel bile acid biosynthetic pathways are enriched in the microbiome of centenarians.</title>
        <authorList>
            <person name="Sato Y."/>
            <person name="Atarashi K."/>
            <person name="Plichta R.D."/>
            <person name="Arai Y."/>
            <person name="Sasajima S."/>
            <person name="Kearney M.S."/>
            <person name="Suda W."/>
            <person name="Takeshita K."/>
            <person name="Sasaki T."/>
            <person name="Okamoto S."/>
            <person name="Skelly N.A."/>
            <person name="Okamura Y."/>
            <person name="Vlamakis H."/>
            <person name="Li Y."/>
            <person name="Tanoue T."/>
            <person name="Takei H."/>
            <person name="Nittono H."/>
            <person name="Narushima S."/>
            <person name="Irie J."/>
            <person name="Itoh H."/>
            <person name="Moriya K."/>
            <person name="Sugiura Y."/>
            <person name="Suematsu M."/>
            <person name="Moritoki N."/>
            <person name="Shibata S."/>
            <person name="Littman R.D."/>
            <person name="Fischbach A.M."/>
            <person name="Uwamino Y."/>
            <person name="Inoue T."/>
            <person name="Honda A."/>
            <person name="Hattori M."/>
            <person name="Murai T."/>
            <person name="Xavier J.R."/>
            <person name="Hirose N."/>
            <person name="Honda K."/>
        </authorList>
    </citation>
    <scope>NUCLEOTIDE SEQUENCE</scope>
    <source>
        <strain evidence="5">CE91-St7</strain>
    </source>
</reference>
<proteinExistence type="inferred from homology"/>
<dbReference type="InterPro" id="IPR029063">
    <property type="entry name" value="SAM-dependent_MTases_sf"/>
</dbReference>
<dbReference type="SUPFAM" id="SSF53335">
    <property type="entry name" value="S-adenosyl-L-methionine-dependent methyltransferases"/>
    <property type="match status" value="1"/>
</dbReference>
<feature type="region of interest" description="Disordered" evidence="3">
    <location>
        <begin position="361"/>
        <end position="382"/>
    </location>
</feature>